<keyword evidence="2" id="KW-0812">Transmembrane</keyword>
<evidence type="ECO:0000256" key="2">
    <source>
        <dbReference type="ARBA" id="ARBA00022692"/>
    </source>
</evidence>
<evidence type="ECO:0000256" key="4">
    <source>
        <dbReference type="ARBA" id="ARBA00023136"/>
    </source>
</evidence>
<keyword evidence="3" id="KW-1133">Transmembrane helix</keyword>
<evidence type="ECO:0000256" key="1">
    <source>
        <dbReference type="ARBA" id="ARBA00004540"/>
    </source>
</evidence>
<dbReference type="GO" id="GO:0043495">
    <property type="term" value="F:protein-membrane adaptor activity"/>
    <property type="evidence" value="ECO:0007669"/>
    <property type="project" value="TreeGrafter"/>
</dbReference>
<dbReference type="EMBL" id="JANPWB010000013">
    <property type="protein sequence ID" value="KAJ1107264.1"/>
    <property type="molecule type" value="Genomic_DNA"/>
</dbReference>
<dbReference type="PANTHER" id="PTHR12911:SF24">
    <property type="entry name" value="SUN DOMAIN-CONTAINING PROTEIN 3"/>
    <property type="match status" value="1"/>
</dbReference>
<protein>
    <recommendedName>
        <fullName evidence="5">SUN domain-containing protein</fullName>
    </recommendedName>
</protein>
<dbReference type="GO" id="GO:0034993">
    <property type="term" value="C:meiotic nuclear membrane microtubule tethering complex"/>
    <property type="evidence" value="ECO:0007669"/>
    <property type="project" value="TreeGrafter"/>
</dbReference>
<dbReference type="PROSITE" id="PS51469">
    <property type="entry name" value="SUN"/>
    <property type="match status" value="1"/>
</dbReference>
<dbReference type="Proteomes" id="UP001066276">
    <property type="component" value="Chromosome 9"/>
</dbReference>
<comment type="caution">
    <text evidence="6">The sequence shown here is derived from an EMBL/GenBank/DDBJ whole genome shotgun (WGS) entry which is preliminary data.</text>
</comment>
<feature type="domain" description="SUN" evidence="5">
    <location>
        <begin position="46"/>
        <end position="149"/>
    </location>
</feature>
<gene>
    <name evidence="6" type="ORF">NDU88_004657</name>
</gene>
<keyword evidence="4" id="KW-0472">Membrane</keyword>
<organism evidence="6 7">
    <name type="scientific">Pleurodeles waltl</name>
    <name type="common">Iberian ribbed newt</name>
    <dbReference type="NCBI Taxonomy" id="8319"/>
    <lineage>
        <taxon>Eukaryota</taxon>
        <taxon>Metazoa</taxon>
        <taxon>Chordata</taxon>
        <taxon>Craniata</taxon>
        <taxon>Vertebrata</taxon>
        <taxon>Euteleostomi</taxon>
        <taxon>Amphibia</taxon>
        <taxon>Batrachia</taxon>
        <taxon>Caudata</taxon>
        <taxon>Salamandroidea</taxon>
        <taxon>Salamandridae</taxon>
        <taxon>Pleurodelinae</taxon>
        <taxon>Pleurodeles</taxon>
    </lineage>
</organism>
<dbReference type="AlphaFoldDB" id="A0AAV7MVS1"/>
<accession>A0AAV7MVS1</accession>
<dbReference type="GO" id="GO:0005637">
    <property type="term" value="C:nuclear inner membrane"/>
    <property type="evidence" value="ECO:0007669"/>
    <property type="project" value="UniProtKB-SubCell"/>
</dbReference>
<evidence type="ECO:0000313" key="7">
    <source>
        <dbReference type="Proteomes" id="UP001066276"/>
    </source>
</evidence>
<dbReference type="InterPro" id="IPR045119">
    <property type="entry name" value="SUN1-5"/>
</dbReference>
<comment type="subcellular location">
    <subcellularLocation>
        <location evidence="1">Nucleus inner membrane</location>
    </subcellularLocation>
</comment>
<evidence type="ECO:0000313" key="6">
    <source>
        <dbReference type="EMBL" id="KAJ1107264.1"/>
    </source>
</evidence>
<evidence type="ECO:0000256" key="3">
    <source>
        <dbReference type="ARBA" id="ARBA00022989"/>
    </source>
</evidence>
<dbReference type="InterPro" id="IPR012919">
    <property type="entry name" value="SUN_dom"/>
</dbReference>
<reference evidence="6" key="1">
    <citation type="journal article" date="2022" name="bioRxiv">
        <title>Sequencing and chromosome-scale assembly of the giantPleurodeles waltlgenome.</title>
        <authorList>
            <person name="Brown T."/>
            <person name="Elewa A."/>
            <person name="Iarovenko S."/>
            <person name="Subramanian E."/>
            <person name="Araus A.J."/>
            <person name="Petzold A."/>
            <person name="Susuki M."/>
            <person name="Suzuki K.-i.T."/>
            <person name="Hayashi T."/>
            <person name="Toyoda A."/>
            <person name="Oliveira C."/>
            <person name="Osipova E."/>
            <person name="Leigh N.D."/>
            <person name="Simon A."/>
            <person name="Yun M.H."/>
        </authorList>
    </citation>
    <scope>NUCLEOTIDE SEQUENCE</scope>
    <source>
        <strain evidence="6">20211129_DDA</strain>
        <tissue evidence="6">Liver</tissue>
    </source>
</reference>
<dbReference type="PANTHER" id="PTHR12911">
    <property type="entry name" value="SAD1/UNC-84-LIKE PROTEIN-RELATED"/>
    <property type="match status" value="1"/>
</dbReference>
<keyword evidence="7" id="KW-1185">Reference proteome</keyword>
<name>A0AAV7MVS1_PLEWA</name>
<sequence>MARHTRTSKDGSTRQAEQIMEIVANVMKKLQEDYVHVADFALRSAGASIVLSGTSLNYVSDSDNAPWYSFSLWNHSPGPEVILQPDVHPGNCWAFPGSKGSVMVKLARNIHPVAVTVQHIPITMSHDGHIKSALKDFEVYVRHTLNFRR</sequence>
<proteinExistence type="predicted"/>
<evidence type="ECO:0000259" key="5">
    <source>
        <dbReference type="PROSITE" id="PS51469"/>
    </source>
</evidence>
<dbReference type="Pfam" id="PF07738">
    <property type="entry name" value="Sad1_UNC"/>
    <property type="match status" value="1"/>
</dbReference>
<dbReference type="Gene3D" id="2.60.120.260">
    <property type="entry name" value="Galactose-binding domain-like"/>
    <property type="match status" value="1"/>
</dbReference>